<feature type="compositionally biased region" description="Low complexity" evidence="1">
    <location>
        <begin position="142"/>
        <end position="181"/>
    </location>
</feature>
<evidence type="ECO:0000313" key="3">
    <source>
        <dbReference type="EMBL" id="PJE64564.1"/>
    </source>
</evidence>
<dbReference type="AlphaFoldDB" id="A0A2M8KXA5"/>
<accession>A0A2M8KXA5</accession>
<feature type="region of interest" description="Disordered" evidence="1">
    <location>
        <begin position="387"/>
        <end position="406"/>
    </location>
</feature>
<dbReference type="EMBL" id="PFEF01000005">
    <property type="protein sequence ID" value="PJE64564.1"/>
    <property type="molecule type" value="Genomic_DNA"/>
</dbReference>
<feature type="compositionally biased region" description="Gly residues" evidence="1">
    <location>
        <begin position="127"/>
        <end position="141"/>
    </location>
</feature>
<feature type="compositionally biased region" description="Polar residues" evidence="1">
    <location>
        <begin position="388"/>
        <end position="403"/>
    </location>
</feature>
<comment type="caution">
    <text evidence="3">The sequence shown here is derived from an EMBL/GenBank/DDBJ whole genome shotgun (WGS) entry which is preliminary data.</text>
</comment>
<organism evidence="3 4">
    <name type="scientific">Candidatus Ryanbacteria bacterium CG10_big_fil_rev_8_21_14_0_10_43_42</name>
    <dbReference type="NCBI Taxonomy" id="1974864"/>
    <lineage>
        <taxon>Bacteria</taxon>
        <taxon>Candidatus Ryaniibacteriota</taxon>
    </lineage>
</organism>
<evidence type="ECO:0000259" key="2">
    <source>
        <dbReference type="Pfam" id="PF01471"/>
    </source>
</evidence>
<feature type="domain" description="Peptidoglycan binding-like" evidence="2">
    <location>
        <begin position="226"/>
        <end position="289"/>
    </location>
</feature>
<dbReference type="Gene3D" id="1.10.101.10">
    <property type="entry name" value="PGBD-like superfamily/PGBD"/>
    <property type="match status" value="2"/>
</dbReference>
<proteinExistence type="predicted"/>
<protein>
    <recommendedName>
        <fullName evidence="2">Peptidoglycan binding-like domain-containing protein</fullName>
    </recommendedName>
</protein>
<feature type="domain" description="Peptidoglycan binding-like" evidence="2">
    <location>
        <begin position="327"/>
        <end position="384"/>
    </location>
</feature>
<dbReference type="InterPro" id="IPR002477">
    <property type="entry name" value="Peptidoglycan-bd-like"/>
</dbReference>
<gene>
    <name evidence="3" type="ORF">COU90_01855</name>
</gene>
<evidence type="ECO:0000313" key="4">
    <source>
        <dbReference type="Proteomes" id="UP000229098"/>
    </source>
</evidence>
<name>A0A2M8KXA5_9BACT</name>
<dbReference type="Pfam" id="PF01471">
    <property type="entry name" value="PG_binding_1"/>
    <property type="match status" value="2"/>
</dbReference>
<reference evidence="4" key="1">
    <citation type="submission" date="2017-09" db="EMBL/GenBank/DDBJ databases">
        <title>Depth-based differentiation of microbial function through sediment-hosted aquifers and enrichment of novel symbionts in the deep terrestrial subsurface.</title>
        <authorList>
            <person name="Probst A.J."/>
            <person name="Ladd B."/>
            <person name="Jarett J.K."/>
            <person name="Geller-Mcgrath D.E."/>
            <person name="Sieber C.M.K."/>
            <person name="Emerson J.B."/>
            <person name="Anantharaman K."/>
            <person name="Thomas B.C."/>
            <person name="Malmstrom R."/>
            <person name="Stieglmeier M."/>
            <person name="Klingl A."/>
            <person name="Woyke T."/>
            <person name="Ryan C.M."/>
            <person name="Banfield J.F."/>
        </authorList>
    </citation>
    <scope>NUCLEOTIDE SEQUENCE [LARGE SCALE GENOMIC DNA]</scope>
</reference>
<dbReference type="Proteomes" id="UP000229098">
    <property type="component" value="Unassembled WGS sequence"/>
</dbReference>
<evidence type="ECO:0000256" key="1">
    <source>
        <dbReference type="SAM" id="MobiDB-lite"/>
    </source>
</evidence>
<dbReference type="SUPFAM" id="SSF47090">
    <property type="entry name" value="PGBD-like"/>
    <property type="match status" value="2"/>
</dbReference>
<dbReference type="InterPro" id="IPR036365">
    <property type="entry name" value="PGBD-like_sf"/>
</dbReference>
<sequence length="433" mass="44370">MIIQVRNTFVGTQITWWLGAVFLVATLFGARWADAITTSQDVTLQAATGGDVTMISGSSFDTLTTSGNFFTFTLSGAQSVTLRDSDKHIMKTNVSDLTFTCNEGNSELVISASDAASIQVSIEGFSCGGGPGGGGSGGGSSSGSSSSSTTDTTSTATTETADDSTTTVADTTTTDDSRLSGTGTAAALEAAGSDSSPITTSNNISTAGRFPDILKLSRGLDIGSEGNDVRSLQEALASMPDLYPEGIVSGYYGSLTRAAIAAFQMKYGVVSSANDAGYGYVGPMTRAKLIEVFGGSGSVTSGSITSTGPVLNSSFTFTRELQLGDENNDVLQLQTFLAGDASLYPEGIVSGYYGSLTQAAVRRFQAKYGISQVGRVGPQTMAKLNEVMGSSGNAPSTTNGSTDDTAEAAALKSQIEQLQDMIGSLNAQLGTDQ</sequence>
<feature type="region of interest" description="Disordered" evidence="1">
    <location>
        <begin position="127"/>
        <end position="181"/>
    </location>
</feature>
<dbReference type="InterPro" id="IPR036366">
    <property type="entry name" value="PGBDSf"/>
</dbReference>